<feature type="domain" description="PucR C-terminal helix-turn-helix" evidence="1">
    <location>
        <begin position="342"/>
        <end position="398"/>
    </location>
</feature>
<name>A0A3F3H9P9_9LACO</name>
<dbReference type="Proteomes" id="UP000064514">
    <property type="component" value="Unassembled WGS sequence"/>
</dbReference>
<protein>
    <submittedName>
        <fullName evidence="2">Transcriptional regulator</fullName>
    </submittedName>
</protein>
<dbReference type="InterPro" id="IPR051448">
    <property type="entry name" value="CdaR-like_regulators"/>
</dbReference>
<dbReference type="InterPro" id="IPR042070">
    <property type="entry name" value="PucR_C-HTH_sf"/>
</dbReference>
<dbReference type="Gene3D" id="1.10.10.2840">
    <property type="entry name" value="PucR C-terminal helix-turn-helix domain"/>
    <property type="match status" value="1"/>
</dbReference>
<dbReference type="PANTHER" id="PTHR33744">
    <property type="entry name" value="CARBOHYDRATE DIACID REGULATOR"/>
    <property type="match status" value="1"/>
</dbReference>
<dbReference type="PANTHER" id="PTHR33744:SF1">
    <property type="entry name" value="DNA-BINDING TRANSCRIPTIONAL ACTIVATOR ADER"/>
    <property type="match status" value="1"/>
</dbReference>
<dbReference type="InterPro" id="IPR025736">
    <property type="entry name" value="PucR_C-HTH_dom"/>
</dbReference>
<gene>
    <name evidence="2" type="ORF">FTRO_0050210</name>
</gene>
<accession>A0A3F3H9P9</accession>
<dbReference type="EMBL" id="DF968082">
    <property type="protein sequence ID" value="GAP04468.1"/>
    <property type="molecule type" value="Genomic_DNA"/>
</dbReference>
<sequence length="404" mass="46763">MLHKVENAILAEENEQLSAIMDQNLAISKYILAKQPDDQILNQITAMLGVDAYIIDSFGRLKAKNSTAAIDEELLAYTSKDLDLINMEESQTLFDRYTIYPLKTIDKLTRRFVIFAAIPAKKSAEDLLISNMVNLLSLESLQVHINVKNERQRKSEVFETIIAQPIAKESFASILKLNGLNIDDQYQAFAVDEARSQNTGNHQFVMHRVADYIYWYFNKINQPVILMNWNFKIFALVKETPDLPDILPDLEKFLLAHFPNERNLIGYTMYQKSLINFQQLLDEADKALDTAKNRQLQKPHQYNPQQVTDVLRLVPKKEATIFIDAVLQPLFELKVADQEQYLSLLMTFFSSNESIAKAAEALFIHRNTAFYRLQKIEKILDMDLNNADDNEKIRLAIQLYEIWY</sequence>
<proteinExistence type="predicted"/>
<dbReference type="RefSeq" id="WP_059393883.1">
    <property type="nucleotide sequence ID" value="NZ_DF968082.1"/>
</dbReference>
<organism evidence="2">
    <name type="scientific">Fructobacillus tropaeoli</name>
    <dbReference type="NCBI Taxonomy" id="709323"/>
    <lineage>
        <taxon>Bacteria</taxon>
        <taxon>Bacillati</taxon>
        <taxon>Bacillota</taxon>
        <taxon>Bacilli</taxon>
        <taxon>Lactobacillales</taxon>
        <taxon>Lactobacillaceae</taxon>
        <taxon>Fructobacillus</taxon>
    </lineage>
</organism>
<dbReference type="AlphaFoldDB" id="A0A3F3H9P9"/>
<reference evidence="2" key="1">
    <citation type="journal article" date="2015" name="BMC Genomics">
        <title>Comparative genomics of Fructobacillus spp. and Leuconostoc spp. reveals niche-specific evolution of Fructobacillus spp.</title>
        <authorList>
            <person name="Endo A."/>
            <person name="Tanizawa Y."/>
            <person name="Tanaka N."/>
            <person name="Maeno S."/>
            <person name="Kumar H."/>
            <person name="Shiwa Y."/>
            <person name="Okada S."/>
            <person name="Yoshikawa H."/>
            <person name="Dicks L."/>
            <person name="Nakagawa J."/>
            <person name="Arita M."/>
        </authorList>
    </citation>
    <scope>NUCLEOTIDE SEQUENCE [LARGE SCALE GENOMIC DNA]</scope>
    <source>
        <strain evidence="2">F214-1</strain>
    </source>
</reference>
<evidence type="ECO:0000313" key="2">
    <source>
        <dbReference type="EMBL" id="GAP04468.1"/>
    </source>
</evidence>
<dbReference type="Pfam" id="PF13556">
    <property type="entry name" value="HTH_30"/>
    <property type="match status" value="1"/>
</dbReference>
<dbReference type="STRING" id="709323.GCA_001047135_01019"/>
<evidence type="ECO:0000259" key="1">
    <source>
        <dbReference type="Pfam" id="PF13556"/>
    </source>
</evidence>